<dbReference type="Proteomes" id="UP000188533">
    <property type="component" value="Unassembled WGS sequence"/>
</dbReference>
<evidence type="ECO:0000313" key="1">
    <source>
        <dbReference type="EMBL" id="GAW05738.1"/>
    </source>
</evidence>
<reference evidence="1 2" key="1">
    <citation type="submission" date="2016-08" db="EMBL/GenBank/DDBJ databases">
        <authorList>
            <consortium name="Lentinula edodes genome sequencing consortium"/>
            <person name="Sakamoto Y."/>
            <person name="Nakade K."/>
            <person name="Sato S."/>
            <person name="Yoshida Y."/>
            <person name="Miyazaki K."/>
            <person name="Natsume S."/>
            <person name="Konno N."/>
        </authorList>
    </citation>
    <scope>NUCLEOTIDE SEQUENCE [LARGE SCALE GENOMIC DNA]</scope>
    <source>
        <strain evidence="1 2">NBRC 111202</strain>
    </source>
</reference>
<comment type="caution">
    <text evidence="1">The sequence shown here is derived from an EMBL/GenBank/DDBJ whole genome shotgun (WGS) entry which is preliminary data.</text>
</comment>
<proteinExistence type="predicted"/>
<gene>
    <name evidence="1" type="ORF">LENED_007614</name>
</gene>
<keyword evidence="2" id="KW-1185">Reference proteome</keyword>
<evidence type="ECO:0000313" key="2">
    <source>
        <dbReference type="Proteomes" id="UP000188533"/>
    </source>
</evidence>
<reference evidence="1 2" key="2">
    <citation type="submission" date="2017-02" db="EMBL/GenBank/DDBJ databases">
        <title>A genome survey and senescence transcriptome analysis in Lentinula edodes.</title>
        <authorList>
            <person name="Sakamoto Y."/>
            <person name="Nakade K."/>
            <person name="Sato S."/>
            <person name="Yoshida Y."/>
            <person name="Miyazaki K."/>
            <person name="Natsume S."/>
            <person name="Konno N."/>
        </authorList>
    </citation>
    <scope>NUCLEOTIDE SEQUENCE [LARGE SCALE GENOMIC DNA]</scope>
    <source>
        <strain evidence="1 2">NBRC 111202</strain>
    </source>
</reference>
<name>A0A1Q3EEY2_LENED</name>
<protein>
    <submittedName>
        <fullName evidence="1">Uncharacterized protein</fullName>
    </submittedName>
</protein>
<dbReference type="EMBL" id="BDGU01000267">
    <property type="protein sequence ID" value="GAW05738.1"/>
    <property type="molecule type" value="Genomic_DNA"/>
</dbReference>
<sequence>MQYIERIRNSRYRHCGSLTYLSGYLKESNFGEFRISKMQSGITVVPSSCAFLIHGDVKIPYPSGQKFTRKIISCPFYTEDYSYLFL</sequence>
<dbReference type="AlphaFoldDB" id="A0A1Q3EEY2"/>
<organism evidence="1 2">
    <name type="scientific">Lentinula edodes</name>
    <name type="common">Shiitake mushroom</name>
    <name type="synonym">Lentinus edodes</name>
    <dbReference type="NCBI Taxonomy" id="5353"/>
    <lineage>
        <taxon>Eukaryota</taxon>
        <taxon>Fungi</taxon>
        <taxon>Dikarya</taxon>
        <taxon>Basidiomycota</taxon>
        <taxon>Agaricomycotina</taxon>
        <taxon>Agaricomycetes</taxon>
        <taxon>Agaricomycetidae</taxon>
        <taxon>Agaricales</taxon>
        <taxon>Marasmiineae</taxon>
        <taxon>Omphalotaceae</taxon>
        <taxon>Lentinula</taxon>
    </lineage>
</organism>
<accession>A0A1Q3EEY2</accession>